<dbReference type="Proteomes" id="UP000037035">
    <property type="component" value="Unassembled WGS sequence"/>
</dbReference>
<reference evidence="2 3" key="1">
    <citation type="submission" date="2015-08" db="EMBL/GenBank/DDBJ databases">
        <title>Next Generation Sequencing and Analysis of the Genome of Puccinia sorghi L Schw, the Causal Agent of Maize Common Rust.</title>
        <authorList>
            <person name="Rochi L."/>
            <person name="Burguener G."/>
            <person name="Darino M."/>
            <person name="Turjanski A."/>
            <person name="Kreff E."/>
            <person name="Dieguez M.J."/>
            <person name="Sacco F."/>
        </authorList>
    </citation>
    <scope>NUCLEOTIDE SEQUENCE [LARGE SCALE GENOMIC DNA]</scope>
    <source>
        <strain evidence="2 3">RO10H11247</strain>
    </source>
</reference>
<gene>
    <name evidence="2" type="ORF">VP01_2946g3</name>
</gene>
<evidence type="ECO:0000313" key="2">
    <source>
        <dbReference type="EMBL" id="KNZ54442.1"/>
    </source>
</evidence>
<evidence type="ECO:0000256" key="1">
    <source>
        <dbReference type="SAM" id="MobiDB-lite"/>
    </source>
</evidence>
<dbReference type="VEuPathDB" id="FungiDB:VP01_2946g3"/>
<evidence type="ECO:0000313" key="3">
    <source>
        <dbReference type="Proteomes" id="UP000037035"/>
    </source>
</evidence>
<protein>
    <submittedName>
        <fullName evidence="2">Uncharacterized protein</fullName>
    </submittedName>
</protein>
<feature type="region of interest" description="Disordered" evidence="1">
    <location>
        <begin position="40"/>
        <end position="94"/>
    </location>
</feature>
<proteinExistence type="predicted"/>
<comment type="caution">
    <text evidence="2">The sequence shown here is derived from an EMBL/GenBank/DDBJ whole genome shotgun (WGS) entry which is preliminary data.</text>
</comment>
<feature type="compositionally biased region" description="Polar residues" evidence="1">
    <location>
        <begin position="54"/>
        <end position="85"/>
    </location>
</feature>
<dbReference type="AlphaFoldDB" id="A0A0L6V1S5"/>
<organism evidence="2 3">
    <name type="scientific">Puccinia sorghi</name>
    <dbReference type="NCBI Taxonomy" id="27349"/>
    <lineage>
        <taxon>Eukaryota</taxon>
        <taxon>Fungi</taxon>
        <taxon>Dikarya</taxon>
        <taxon>Basidiomycota</taxon>
        <taxon>Pucciniomycotina</taxon>
        <taxon>Pucciniomycetes</taxon>
        <taxon>Pucciniales</taxon>
        <taxon>Pucciniaceae</taxon>
        <taxon>Puccinia</taxon>
    </lineage>
</organism>
<name>A0A0L6V1S5_9BASI</name>
<keyword evidence="3" id="KW-1185">Reference proteome</keyword>
<dbReference type="EMBL" id="LAVV01007886">
    <property type="protein sequence ID" value="KNZ54442.1"/>
    <property type="molecule type" value="Genomic_DNA"/>
</dbReference>
<accession>A0A0L6V1S5</accession>
<sequence>MPSTNNIPEHVVNIDIISKDIGTCTNKFELAYFKKVKEQSLRDIDKESTPPPSNAQSTSHTGCSESEVSTYLNHQSQGGNLSSSEPGLKEDQQN</sequence>